<keyword evidence="2" id="KW-1185">Reference proteome</keyword>
<protein>
    <submittedName>
        <fullName evidence="1">Uncharacterized protein</fullName>
    </submittedName>
</protein>
<organism evidence="1 2">
    <name type="scientific">Candidatus Accumulibacter contiguus</name>
    <dbReference type="NCBI Taxonomy" id="2954381"/>
    <lineage>
        <taxon>Bacteria</taxon>
        <taxon>Pseudomonadati</taxon>
        <taxon>Pseudomonadota</taxon>
        <taxon>Betaproteobacteria</taxon>
        <taxon>Candidatus Accumulibacter</taxon>
    </lineage>
</organism>
<dbReference type="RefSeq" id="WP_169070815.1">
    <property type="nucleotide sequence ID" value="NZ_SPMX01000039.1"/>
</dbReference>
<gene>
    <name evidence="1" type="ORF">E4Q08_13840</name>
</gene>
<reference evidence="1" key="1">
    <citation type="submission" date="2019-03" db="EMBL/GenBank/DDBJ databases">
        <title>Metabolic reconstructions from genomes of highly enriched 'Candidatus Accumulibacter' and 'Candidatus Competibacter' bioreactor populations.</title>
        <authorList>
            <person name="Annavajhala M.K."/>
            <person name="Welles L."/>
            <person name="Abbas B."/>
            <person name="Sorokin D."/>
            <person name="Park H."/>
            <person name="Van Loosdrecht M."/>
            <person name="Chandran K."/>
        </authorList>
    </citation>
    <scope>NUCLEOTIDE SEQUENCE</scope>
    <source>
        <strain evidence="1">SBR_L</strain>
    </source>
</reference>
<evidence type="ECO:0000313" key="1">
    <source>
        <dbReference type="EMBL" id="NMQ06253.1"/>
    </source>
</evidence>
<name>A0ABX1TAZ0_9PROT</name>
<accession>A0ABX1TAZ0</accession>
<sequence>MSGKPDYQSLLQQFTKEITDLDLPAFGDPAGWTLAKGLQNGVQIGYDIRSASDRKELHDIGARYGLILLCPNDVVDLDFNVTPGKPSAVVTTAFGKLPIRPRRG</sequence>
<dbReference type="EMBL" id="SPMX01000039">
    <property type="protein sequence ID" value="NMQ06253.1"/>
    <property type="molecule type" value="Genomic_DNA"/>
</dbReference>
<proteinExistence type="predicted"/>
<evidence type="ECO:0000313" key="2">
    <source>
        <dbReference type="Proteomes" id="UP000886469"/>
    </source>
</evidence>
<comment type="caution">
    <text evidence="1">The sequence shown here is derived from an EMBL/GenBank/DDBJ whole genome shotgun (WGS) entry which is preliminary data.</text>
</comment>
<dbReference type="Proteomes" id="UP000886469">
    <property type="component" value="Unassembled WGS sequence"/>
</dbReference>